<evidence type="ECO:0000313" key="8">
    <source>
        <dbReference type="EMBL" id="CCC94721.1"/>
    </source>
</evidence>
<dbReference type="SUPFAM" id="SSF49758">
    <property type="entry name" value="Calpain large subunit, middle domain (domain III)"/>
    <property type="match status" value="1"/>
</dbReference>
<feature type="region of interest" description="Disordered" evidence="6">
    <location>
        <begin position="1"/>
        <end position="21"/>
    </location>
</feature>
<dbReference type="PANTHER" id="PTHR10183">
    <property type="entry name" value="CALPAIN"/>
    <property type="match status" value="1"/>
</dbReference>
<evidence type="ECO:0000256" key="3">
    <source>
        <dbReference type="ARBA" id="ARBA00022801"/>
    </source>
</evidence>
<dbReference type="InterPro" id="IPR056040">
    <property type="entry name" value="DUF7623"/>
</dbReference>
<keyword evidence="2" id="KW-0645">Protease</keyword>
<sequence length="1318" mass="149474">MNNHVHERAKEHKAADRDFLDSTPEGVPLSALCLEDDKKFCAMDEERRRLIDENREGNAARISELETAMNNHVHERAKEHKAADRDFLDSTPEGVPLSALCLEDDKKFCAMDEERRRLIDENREGNAARISELETAMNNHVHERAKEHKAADRDFLDSTPEGVPLSALCLEDDKKFCAMDEERRRLIDENREGNAARISELETAMNNHVHERAKEHKAADRDFLDPTPEGVPLSALCLEDDKKFCAMDEERRRLIDENREGNAARISELGATIGVVGSSCAKDVSLFDGLDFVDMYPLGIPLRFLGLENDVAFAALVGEGRDMLRRSFVDGQVLSDLEDRIASYVFERAKDFILENRGFLDPMPCGIPLSAILLDEDIDFSRLEKERFSLVFDDGGRNAARISELEKLMNERCAFLARALLNRGRRCDVLPLYLLPLDSDEVILSLEDKLRSLYCSGASCGDELVLAVENEIACRVNLLASYYIEHELDFLDCTDGIPLSLIRVEDDAQFCSMRGTLRELLRSPVRNAEAIEDIRYAMNNRVRDLGSLVLWNDRSYLNPMPRGVPLGDLPLDNALFRELELKRKRYKEDDPLRNASKIRDLEAKLNDHAERLATLMLTEERSFLGVTLNGVPLNLLPLDTDDEFREMERQRRKLLRRPKKDEQRIKALEERMKEYVLDLAIRSINWQDVEFHEANKHLAQEWPRICELYPEGKSKAVMSDFTRPDEVASAPGELAYLAPFIAALSQHPPLLHRLLETRSHPGNGRYTFIFFDPNSNPVRVDIDDRVPVDARYEPKYTRVPQRSWYPLLLEKAYAKFVGGYAKLEQCTPHETLRDLTGRPVLHIPFDERLADAANIGDFRSVVFWRGIIKNLSAGDVITCITNDDVPDGLHPLCSYALLSVIETVPESSDPADIVVKLHNCYYDEPRYEGPLSSGDARWTDNLKRVCRYSSDEEALFLPLPVFLRNFSSMQRCHINCGDRLTAPGEWSGVSCGGNPKFTSFRNNPIFLVENKSSRAATILAELRHHSYVFVDADGVNHYHRTGIALLQHRQTTEIITCFLTNSTHRFLQKGMMLDTREVCAQMEIPPNTTCYLVPYTLKRGSYGKFNISIYPGEFDISLVPLGTLFSSHVILNIDVVLKHGNHDGRRVDFMVSEPCDVHLLLHQNKVTDPSVFRKGNVLAENYLMMFVNDESMSRIATTGCPTNAREHSLAFELPTAGRYSIMLESLNKCTSGDCPCTLSLCTPNRANTKLFPLPPTGTQPLLPAIAPRQHLRQPLPHGRRMENRTGRNGTMKEMQRVPPVSLVPTPPKIGAVMRHAGN</sequence>
<dbReference type="GO" id="GO:0004198">
    <property type="term" value="F:calcium-dependent cysteine-type endopeptidase activity"/>
    <property type="evidence" value="ECO:0007669"/>
    <property type="project" value="InterPro"/>
</dbReference>
<feature type="domain" description="Calpain catalytic" evidence="7">
    <location>
        <begin position="701"/>
        <end position="975"/>
    </location>
</feature>
<feature type="compositionally biased region" description="Basic and acidic residues" evidence="6">
    <location>
        <begin position="1"/>
        <end position="20"/>
    </location>
</feature>
<dbReference type="SUPFAM" id="SSF54001">
    <property type="entry name" value="Cysteine proteinases"/>
    <property type="match status" value="1"/>
</dbReference>
<reference evidence="8" key="1">
    <citation type="journal article" date="2012" name="Proc. Natl. Acad. Sci. U.S.A.">
        <title>Antigenic diversity is generated by distinct evolutionary mechanisms in African trypanosome species.</title>
        <authorList>
            <person name="Jackson A.P."/>
            <person name="Berry A."/>
            <person name="Aslett M."/>
            <person name="Allison H.C."/>
            <person name="Burton P."/>
            <person name="Vavrova-Anderson J."/>
            <person name="Brown R."/>
            <person name="Browne H."/>
            <person name="Corton N."/>
            <person name="Hauser H."/>
            <person name="Gamble J."/>
            <person name="Gilderthorp R."/>
            <person name="Marcello L."/>
            <person name="McQuillan J."/>
            <person name="Otto T.D."/>
            <person name="Quail M.A."/>
            <person name="Sanders M.J."/>
            <person name="van Tonder A."/>
            <person name="Ginger M.L."/>
            <person name="Field M.C."/>
            <person name="Barry J.D."/>
            <person name="Hertz-Fowler C."/>
            <person name="Berriman M."/>
        </authorList>
    </citation>
    <scope>NUCLEOTIDE SEQUENCE</scope>
    <source>
        <strain evidence="8">IL3000</strain>
    </source>
</reference>
<dbReference type="FunFam" id="2.60.120.380:FF:000014">
    <property type="entry name" value="Putative calpain-like cysteine peptidase"/>
    <property type="match status" value="1"/>
</dbReference>
<dbReference type="InterPro" id="IPR022684">
    <property type="entry name" value="Calpain_cysteine_protease"/>
</dbReference>
<protein>
    <submittedName>
        <fullName evidence="8">Putative calpain</fullName>
    </submittedName>
</protein>
<evidence type="ECO:0000259" key="7">
    <source>
        <dbReference type="PROSITE" id="PS50203"/>
    </source>
</evidence>
<proteinExistence type="inferred from homology"/>
<evidence type="ECO:0000256" key="5">
    <source>
        <dbReference type="PROSITE-ProRule" id="PRU00239"/>
    </source>
</evidence>
<dbReference type="Gene3D" id="3.90.70.10">
    <property type="entry name" value="Cysteine proteinases"/>
    <property type="match status" value="1"/>
</dbReference>
<evidence type="ECO:0000256" key="2">
    <source>
        <dbReference type="ARBA" id="ARBA00022670"/>
    </source>
</evidence>
<name>G0UZA2_TRYCI</name>
<dbReference type="VEuPathDB" id="TriTrypDB:TcIL3000.11.1030"/>
<dbReference type="Pfam" id="PF00648">
    <property type="entry name" value="Peptidase_C2"/>
    <property type="match status" value="1"/>
</dbReference>
<dbReference type="SMART" id="SM00230">
    <property type="entry name" value="CysPc"/>
    <property type="match status" value="1"/>
</dbReference>
<accession>G0UZA2</accession>
<dbReference type="Pfam" id="PF24610">
    <property type="entry name" value="DUF7623"/>
    <property type="match status" value="8"/>
</dbReference>
<dbReference type="PROSITE" id="PS50203">
    <property type="entry name" value="CALPAIN_CAT"/>
    <property type="match status" value="1"/>
</dbReference>
<comment type="similarity">
    <text evidence="1">Belongs to the peptidase C2 family.</text>
</comment>
<organism evidence="8">
    <name type="scientific">Trypanosoma congolense (strain IL3000)</name>
    <dbReference type="NCBI Taxonomy" id="1068625"/>
    <lineage>
        <taxon>Eukaryota</taxon>
        <taxon>Discoba</taxon>
        <taxon>Euglenozoa</taxon>
        <taxon>Kinetoplastea</taxon>
        <taxon>Metakinetoplastina</taxon>
        <taxon>Trypanosomatida</taxon>
        <taxon>Trypanosomatidae</taxon>
        <taxon>Trypanosoma</taxon>
        <taxon>Nannomonas</taxon>
    </lineage>
</organism>
<dbReference type="EMBL" id="HE575324">
    <property type="protein sequence ID" value="CCC94721.1"/>
    <property type="molecule type" value="Genomic_DNA"/>
</dbReference>
<evidence type="ECO:0000256" key="1">
    <source>
        <dbReference type="ARBA" id="ARBA00007623"/>
    </source>
</evidence>
<evidence type="ECO:0000256" key="4">
    <source>
        <dbReference type="ARBA" id="ARBA00022807"/>
    </source>
</evidence>
<dbReference type="InterPro" id="IPR001300">
    <property type="entry name" value="Peptidase_C2_calpain_cat"/>
</dbReference>
<comment type="caution">
    <text evidence="5">Lacks conserved residue(s) required for the propagation of feature annotation.</text>
</comment>
<gene>
    <name evidence="8" type="ORF">TCIL3000_11_1030</name>
</gene>
<dbReference type="InterPro" id="IPR038765">
    <property type="entry name" value="Papain-like_cys_pep_sf"/>
</dbReference>
<keyword evidence="4" id="KW-0788">Thiol protease</keyword>
<keyword evidence="3" id="KW-0378">Hydrolase</keyword>
<dbReference type="PANTHER" id="PTHR10183:SF379">
    <property type="entry name" value="CALPAIN-5"/>
    <property type="match status" value="1"/>
</dbReference>
<evidence type="ECO:0000256" key="6">
    <source>
        <dbReference type="SAM" id="MobiDB-lite"/>
    </source>
</evidence>
<dbReference type="Gene3D" id="2.60.120.380">
    <property type="match status" value="1"/>
</dbReference>
<dbReference type="GO" id="GO:0006508">
    <property type="term" value="P:proteolysis"/>
    <property type="evidence" value="ECO:0007669"/>
    <property type="project" value="UniProtKB-KW"/>
</dbReference>
<dbReference type="InterPro" id="IPR036213">
    <property type="entry name" value="Calpain_III_sf"/>
</dbReference>